<protein>
    <submittedName>
        <fullName evidence="3">Filamentous hemagglutinin family protein</fullName>
    </submittedName>
</protein>
<dbReference type="Pfam" id="PF05860">
    <property type="entry name" value="TPS"/>
    <property type="match status" value="1"/>
</dbReference>
<dbReference type="RefSeq" id="WP_183952868.1">
    <property type="nucleotide sequence ID" value="NZ_JACIDH010000022.1"/>
</dbReference>
<dbReference type="InterPro" id="IPR012334">
    <property type="entry name" value="Pectin_lyas_fold"/>
</dbReference>
<evidence type="ECO:0000259" key="2">
    <source>
        <dbReference type="SMART" id="SM00912"/>
    </source>
</evidence>
<feature type="signal peptide" evidence="1">
    <location>
        <begin position="1"/>
        <end position="31"/>
    </location>
</feature>
<gene>
    <name evidence="3" type="ORF">GGR48_003287</name>
</gene>
<evidence type="ECO:0000256" key="1">
    <source>
        <dbReference type="SAM" id="SignalP"/>
    </source>
</evidence>
<dbReference type="Gene3D" id="2.160.20.10">
    <property type="entry name" value="Single-stranded right-handed beta-helix, Pectin lyase-like"/>
    <property type="match status" value="1"/>
</dbReference>
<dbReference type="NCBIfam" id="TIGR01901">
    <property type="entry name" value="adhes_NPXG"/>
    <property type="match status" value="1"/>
</dbReference>
<dbReference type="SMART" id="SM00912">
    <property type="entry name" value="Haemagg_act"/>
    <property type="match status" value="1"/>
</dbReference>
<name>A0A7W6ABJ8_9SPHN</name>
<feature type="domain" description="Filamentous haemagglutinin FhaB/tRNA nuclease CdiA-like TPS" evidence="2">
    <location>
        <begin position="35"/>
        <end position="157"/>
    </location>
</feature>
<evidence type="ECO:0000313" key="4">
    <source>
        <dbReference type="Proteomes" id="UP000538670"/>
    </source>
</evidence>
<evidence type="ECO:0000313" key="3">
    <source>
        <dbReference type="EMBL" id="MBB3880836.1"/>
    </source>
</evidence>
<organism evidence="3 4">
    <name type="scientific">Sphingomonas pseudosanguinis</name>
    <dbReference type="NCBI Taxonomy" id="413712"/>
    <lineage>
        <taxon>Bacteria</taxon>
        <taxon>Pseudomonadati</taxon>
        <taxon>Pseudomonadota</taxon>
        <taxon>Alphaproteobacteria</taxon>
        <taxon>Sphingomonadales</taxon>
        <taxon>Sphingomonadaceae</taxon>
        <taxon>Sphingomonas</taxon>
    </lineage>
</organism>
<accession>A0A7W6ABJ8</accession>
<keyword evidence="4" id="KW-1185">Reference proteome</keyword>
<sequence>MSRRISSVRRHTLRLGVGTALGALIAAGAQAQTTPPRLPTPADVDSTRSSLLGPVISSGNGELNVGLRSRSTVIDWKGFNIPEGQRANFTNESVLSGNVAVLNRDISGNTSQLLGALNAGKDVAVWVYNPNGIMVGANAAFNTGSLVLTTLNPDVNDFLSSGNSYRLQGAANSTTGITVMNGARITVSGERMGLVMVAPQIDAAGTFVSAGNTAFVTATDVTLRYRDDSILSVTLNKGTSVPGRSQYVRGSVQGTDALFALASQDNVTDALLQVDASVTAASGGTRGIILSAGKSPSGLRGIDIGGTAADTGGVANLIASGPLRVDYDYRGNGNGVQARATGTAAFTGELRARGDVDLAADGVLSVTGAVTAGKDYSLAGSGITLGGADTIVQQAGGSVQAVSTNGDLVGGAGLTLRSGGSESITLSTGGTSAGNIRFAPGSVIGAGDDRRGDLILRRRSEGNALALGNVTARSLRGAVGNGATSGTLTTTTALTLGDVDVRQSLDLKVAGLNAGSLASDGGIAIASTGALSAAALNARGDDVALSGTGATTVTGNIRTGNVSDVLITRDGAVSLNTIQAARHIRIGEQSAAASATIAGNVFAGGDYVVRAGTVALGGNGTVTQAANGLVAITGGAGGITGASGLTLTSNVDGVDTNPLTLAIEGTGSGAIAFAADTSLRGGSNRQSNIFIRSADAGGAVSLGRVEANALRGAVGSDGFSTGLTRTGTISVGDVSLNEDLVLRAGTLQAGALRADDGRIALTADTGGITAGTLTARNAVLVDAAGAAALGGDIAAGGALTIRGASVGLAGTRAQSGGAIDLLARSGGIATSQPLALVSTSRDSRDFVRLQAAGADGIAFATGSSIVAGDNRALRVGVFNGTADAPLALGDVTARSLSALSALNADATRLGGAITANGDLRFGALNLVDSFAAESLSGNLSVGRIAVTGDGQGISLSAAKGTLSVQNDLSASGDVILASGAGLTLGSVESRAGRASVTSGGAVQLAALRGATGVTAQGTTLVIDAVRGGTVALTATTGTATLGAVTGNGVTVDSAGAMSLTSVDSGGALTLTAGSGGITATQALTANGGIAVTATGGAVSVANGVRGGGAVSVQGQAVTLGGAQQAGQGFVATASNGAVATGAITAGGGITLTGPQGVTADGALVARGGDVRVDGGAAAATLRGATDASGTVALSGGTITAGGDQRAGAGFSAAASGGPLTLLAVNAAGPVSLTSSGDLSAGAIATTAGDLSVASSAGTVSLNNGARASGSINIAGRSLALGGTHSAGGGYTATASAGGITGGNGLSILSDATGSGSRPLALSATGGAVQPGAAPLSGGRGGSSDVTITTDGGGVTVGDVIARRLAVTGPAGSAAAITTGALRLSGDLSLAAAGGVTTGTIDTGTGAVSIDGGASAVSTGAITAGGATTLNGGTLRFGRVSAASLTATGTGVVSGGDVDVTGGIAVRGGGARTTLGALRARGGAVSVDGGSGDVTLGAIGASDGTTLRGASLNFGAVDGGGLDALTAGVLTGGDIAVTGAASLNGGTVTLGGVNAGNGATLRGATLAFGPVSGKSLDAVATGALTGGDVNVSGAASVGGGAVTLGDVATGGGATLRGTTLNVGAVSGSGLSATSTGALTVARVDVTGAASANAGSGALSLGPVTAGGAVTLAGGTVNVGAVNAASLDLTGSGTVTGGDVAATGAVSVRGGGDRLTLGQVRGNMVTLDSGGGALSIGALTSTGGAALSGGSLAFGDANVGSLTATASQGDITGGAITAVNDVAVTAQRGAVTLGSVNTTAGAVTIASVGTLRAQGVQAARTASLTTTARDADIIVADGIVSQDKVSVVSAGNIRAPLIRSRAGDLVVRAPNGEVSGLTPGSVTALSAGPGRAFELAVGTAARLGDISAGQTTISAASITAGRIDTGSEAITLRATDGDLTIGGLVTAGTATLSATGRTSLAAVDVAGNVALSGGTGLSFTDVSGGTVQAASGGTIAGRTINAGTVLSVEGGQVSLGGAKADQGLTLNATNGDLNVTGPVTAGTATLGATGRAILANVTSTGDVSLKGGSGLSFADVSGGTVQAVSGGAITGGTVTAATTLTGEGTQVTLGSAKAGQGVTLNATNGDLTVTGPVTAGMATLGATGRTVLADVATTSGLSIKAGTSLSFANVSGESVQASSGGAISGQSMTAATTLTAEGAQLSLGSVKAGQGVTLNATNGDLNVTGPVTAGTATLGATGRTVLATVTTTGDASLNGGTGLSFAEVSGGAVRATSGGAINGQTATAGTTLSAQGTQVSLGSVKVGQGLTLNAINGDLNVTGPVTAGTATLGATGRTVLANVTTTGDLSLKGGTGLSFTDVSGGAVQASSGGAISGQTITAGTTLNAQGAQVTLAGATAGQGLTLAATGGDLSVGTLTSGGDSIVSASGLARVSGAVDAGGAYRVTGANVALGGGTVAQRAKGAVRITSAAGDITGASGLTLASDADGVGAESLILDAGGAIQMAGTRLQARLGGGAALGLRVGAARAVQLGHVEAGSIGRFDGSTIGSVFTHDAGFTAGDLAVNALALRLSAGDLSLGEVRAGTVDLSSAGAVATGSIAASGAAAVAGNSVTLPGIRAGAITLRSTGAVGGINGARTTLETTGGDLTVEAGAARLGDVRSAGAATLRGETVDVAGRLQAARGLLAEARRALAIGDAGAGDTMTLRAGEALTTGGLEAAGALNAIGSSVQIGGARAATLAVTSTNALTLGDSSASGGAMLEAGGLATLGALDGGPTVSVSAGDLDLSGAVRGTAVMLTNRAAATSAMRIGDGTEASGFRLSATELGRVSANRLTLNGGSGAVELGSVALAPAAVDVATTGDLRVTGAVTSGGTRALRLGGDASGQGSASTIMVEATSDAGGRLRMQDADLVLQGSRIAVGLRPGFIDTLMEGGDPRAQAAALLSTGNTALYNPQLGGGFYEPTATTTLEARSLTVRFGDYALFQNTGVPGRQSGLVLGSQTAPVTPALRVNGTGVAGNTSVALFGSINGIEGGAAALLGNPVIEIDPVLLPTTRINGCLAGTGTGCLTTIVIQPTLQVFNWNSEDVFGISQDVAVPFAPIVSGNNEDLLTGLPALAPEKPADRENGQ</sequence>
<dbReference type="SUPFAM" id="SSF51126">
    <property type="entry name" value="Pectin lyase-like"/>
    <property type="match status" value="1"/>
</dbReference>
<dbReference type="InterPro" id="IPR008638">
    <property type="entry name" value="FhaB/CdiA-like_TPS"/>
</dbReference>
<proteinExistence type="predicted"/>
<dbReference type="Proteomes" id="UP000538670">
    <property type="component" value="Unassembled WGS sequence"/>
</dbReference>
<reference evidence="3 4" key="1">
    <citation type="submission" date="2020-08" db="EMBL/GenBank/DDBJ databases">
        <title>Genomic Encyclopedia of Type Strains, Phase IV (KMG-IV): sequencing the most valuable type-strain genomes for metagenomic binning, comparative biology and taxonomic classification.</title>
        <authorList>
            <person name="Goeker M."/>
        </authorList>
    </citation>
    <scope>NUCLEOTIDE SEQUENCE [LARGE SCALE GENOMIC DNA]</scope>
    <source>
        <strain evidence="3 4">DSM 19512</strain>
    </source>
</reference>
<dbReference type="InterPro" id="IPR011050">
    <property type="entry name" value="Pectin_lyase_fold/virulence"/>
</dbReference>
<comment type="caution">
    <text evidence="3">The sequence shown here is derived from an EMBL/GenBank/DDBJ whole genome shotgun (WGS) entry which is preliminary data.</text>
</comment>
<feature type="chain" id="PRO_5031130664" evidence="1">
    <location>
        <begin position="32"/>
        <end position="3122"/>
    </location>
</feature>
<dbReference type="EMBL" id="JACIDH010000022">
    <property type="protein sequence ID" value="MBB3880836.1"/>
    <property type="molecule type" value="Genomic_DNA"/>
</dbReference>
<keyword evidence="1" id="KW-0732">Signal</keyword>